<protein>
    <recommendedName>
        <fullName evidence="1">HAT C-terminal dimerisation domain-containing protein</fullName>
    </recommendedName>
</protein>
<proteinExistence type="predicted"/>
<comment type="caution">
    <text evidence="2">The sequence shown here is derived from an EMBL/GenBank/DDBJ whole genome shotgun (WGS) entry which is preliminary data.</text>
</comment>
<reference evidence="2 3" key="1">
    <citation type="journal article" date="2015" name="Genome Biol.">
        <title>Comparative genomics of Steinernema reveals deeply conserved gene regulatory networks.</title>
        <authorList>
            <person name="Dillman A.R."/>
            <person name="Macchietto M."/>
            <person name="Porter C.F."/>
            <person name="Rogers A."/>
            <person name="Williams B."/>
            <person name="Antoshechkin I."/>
            <person name="Lee M.M."/>
            <person name="Goodwin Z."/>
            <person name="Lu X."/>
            <person name="Lewis E.E."/>
            <person name="Goodrich-Blair H."/>
            <person name="Stock S.P."/>
            <person name="Adams B.J."/>
            <person name="Sternberg P.W."/>
            <person name="Mortazavi A."/>
        </authorList>
    </citation>
    <scope>NUCLEOTIDE SEQUENCE [LARGE SCALE GENOMIC DNA]</scope>
    <source>
        <strain evidence="2 3">ALL</strain>
    </source>
</reference>
<dbReference type="EMBL" id="AZBU02000001">
    <property type="protein sequence ID" value="TMS34081.1"/>
    <property type="molecule type" value="Genomic_DNA"/>
</dbReference>
<dbReference type="InterPro" id="IPR012337">
    <property type="entry name" value="RNaseH-like_sf"/>
</dbReference>
<accession>A0A4U8UMM0</accession>
<dbReference type="Pfam" id="PF05699">
    <property type="entry name" value="Dimer_Tnp_hAT"/>
    <property type="match status" value="1"/>
</dbReference>
<dbReference type="InterPro" id="IPR008906">
    <property type="entry name" value="HATC_C_dom"/>
</dbReference>
<keyword evidence="3" id="KW-1185">Reference proteome</keyword>
<feature type="domain" description="HAT C-terminal dimerisation" evidence="1">
    <location>
        <begin position="35"/>
        <end position="100"/>
    </location>
</feature>
<organism evidence="2 3">
    <name type="scientific">Steinernema carpocapsae</name>
    <name type="common">Entomopathogenic nematode</name>
    <dbReference type="NCBI Taxonomy" id="34508"/>
    <lineage>
        <taxon>Eukaryota</taxon>
        <taxon>Metazoa</taxon>
        <taxon>Ecdysozoa</taxon>
        <taxon>Nematoda</taxon>
        <taxon>Chromadorea</taxon>
        <taxon>Rhabditida</taxon>
        <taxon>Tylenchina</taxon>
        <taxon>Panagrolaimomorpha</taxon>
        <taxon>Strongyloidoidea</taxon>
        <taxon>Steinernematidae</taxon>
        <taxon>Steinernema</taxon>
    </lineage>
</organism>
<reference evidence="2 3" key="2">
    <citation type="journal article" date="2019" name="G3 (Bethesda)">
        <title>Hybrid Assembly of the Genome of the Entomopathogenic Nematode Steinernema carpocapsae Identifies the X-Chromosome.</title>
        <authorList>
            <person name="Serra L."/>
            <person name="Macchietto M."/>
            <person name="Macias-Munoz A."/>
            <person name="McGill C.J."/>
            <person name="Rodriguez I.M."/>
            <person name="Rodriguez B."/>
            <person name="Murad R."/>
            <person name="Mortazavi A."/>
        </authorList>
    </citation>
    <scope>NUCLEOTIDE SEQUENCE [LARGE SCALE GENOMIC DNA]</scope>
    <source>
        <strain evidence="2 3">ALL</strain>
    </source>
</reference>
<dbReference type="AlphaFoldDB" id="A0A4U8UMM0"/>
<dbReference type="EMBL" id="CM016762">
    <property type="protein sequence ID" value="TMS34081.1"/>
    <property type="molecule type" value="Genomic_DNA"/>
</dbReference>
<evidence type="ECO:0000313" key="3">
    <source>
        <dbReference type="Proteomes" id="UP000298663"/>
    </source>
</evidence>
<sequence>MEASVAVELSTPLLLDRSLGPVAEIEKVLGGTCASAANPSQYWHKAAQSGSSLTLGEMAKKYLCAPATSVESERLFSTTALTLTDLRKSMTVENLQKLLILICNVPLEECFAAP</sequence>
<evidence type="ECO:0000259" key="1">
    <source>
        <dbReference type="Pfam" id="PF05699"/>
    </source>
</evidence>
<name>A0A4U8UMM0_STECR</name>
<dbReference type="SUPFAM" id="SSF53098">
    <property type="entry name" value="Ribonuclease H-like"/>
    <property type="match status" value="1"/>
</dbReference>
<evidence type="ECO:0000313" key="2">
    <source>
        <dbReference type="EMBL" id="TMS34081.1"/>
    </source>
</evidence>
<gene>
    <name evidence="2" type="ORF">L596_001733</name>
</gene>
<dbReference type="GO" id="GO:0046983">
    <property type="term" value="F:protein dimerization activity"/>
    <property type="evidence" value="ECO:0007669"/>
    <property type="project" value="InterPro"/>
</dbReference>
<dbReference type="Proteomes" id="UP000298663">
    <property type="component" value="Chromosome X"/>
</dbReference>
<dbReference type="OrthoDB" id="2438421at2759"/>